<accession>A0AA86REN4</accession>
<gene>
    <name evidence="1" type="ORF">HINF_LOCUS64236</name>
    <name evidence="2" type="ORF">HINF_LOCUS7336</name>
</gene>
<dbReference type="AlphaFoldDB" id="A0AA86REN4"/>
<evidence type="ECO:0000313" key="1">
    <source>
        <dbReference type="EMBL" id="CAI9976591.1"/>
    </source>
</evidence>
<reference evidence="2 3" key="2">
    <citation type="submission" date="2024-07" db="EMBL/GenBank/DDBJ databases">
        <authorList>
            <person name="Akdeniz Z."/>
        </authorList>
    </citation>
    <scope>NUCLEOTIDE SEQUENCE [LARGE SCALE GENOMIC DNA]</scope>
</reference>
<evidence type="ECO:0000313" key="3">
    <source>
        <dbReference type="Proteomes" id="UP001642409"/>
    </source>
</evidence>
<reference evidence="1" key="1">
    <citation type="submission" date="2023-06" db="EMBL/GenBank/DDBJ databases">
        <authorList>
            <person name="Kurt Z."/>
        </authorList>
    </citation>
    <scope>NUCLEOTIDE SEQUENCE</scope>
</reference>
<dbReference type="Proteomes" id="UP001642409">
    <property type="component" value="Unassembled WGS sequence"/>
</dbReference>
<comment type="caution">
    <text evidence="1">The sequence shown here is derived from an EMBL/GenBank/DDBJ whole genome shotgun (WGS) entry which is preliminary data.</text>
</comment>
<dbReference type="EMBL" id="CATOUU010001174">
    <property type="protein sequence ID" value="CAI9976591.1"/>
    <property type="molecule type" value="Genomic_DNA"/>
</dbReference>
<dbReference type="EMBL" id="CAXDID020000015">
    <property type="protein sequence ID" value="CAL5982850.1"/>
    <property type="molecule type" value="Genomic_DNA"/>
</dbReference>
<evidence type="ECO:0000313" key="2">
    <source>
        <dbReference type="EMBL" id="CAL5982850.1"/>
    </source>
</evidence>
<organism evidence="1">
    <name type="scientific">Hexamita inflata</name>
    <dbReference type="NCBI Taxonomy" id="28002"/>
    <lineage>
        <taxon>Eukaryota</taxon>
        <taxon>Metamonada</taxon>
        <taxon>Diplomonadida</taxon>
        <taxon>Hexamitidae</taxon>
        <taxon>Hexamitinae</taxon>
        <taxon>Hexamita</taxon>
    </lineage>
</organism>
<dbReference type="SUPFAM" id="SSF82185">
    <property type="entry name" value="Histone H3 K4-specific methyltransferase SET7/9 N-terminal domain"/>
    <property type="match status" value="1"/>
</dbReference>
<dbReference type="Gene3D" id="2.20.110.10">
    <property type="entry name" value="Histone H3 K4-specific methyltransferase SET7/9 N-terminal domain"/>
    <property type="match status" value="1"/>
</dbReference>
<protein>
    <submittedName>
        <fullName evidence="1">MORN motif</fullName>
    </submittedName>
    <submittedName>
        <fullName evidence="2">MORN_motif</fullName>
    </submittedName>
</protein>
<proteinExistence type="predicted"/>
<sequence>MTYKQTIITESYQYVGDVQNGQVRGKGVMVFNDGSFYIGFFDNQFYGVCARFCANPGVQKKGCDVNANMKADKVDKFDYIEFGKQQTNNSKQIIIQNSNQQLVQHYDNGIYGDGCSSNKQLQLHVIVTSSYMFVGQLDKGQMKNGTLVFNDGSVYNGQFSKDRFNGDGQFHFNNGNIISECKFKDGNVKTGNVSQAIDLKNNTIVKQNGITLGQKIDEKVTSENWNEIGGCSCQNQNLQDYFVNIQGKNKSISFTTSVKQTHVVTFANKIIKLKQILREQNQLQNISTSEINPDKDAQILQLQQELRLNITNNNINKFIMNFKNTNKMFSLKQSKMKTQEILEPRCKVYKENYKKFKNGIRNGTGERNPKTSKICI</sequence>
<keyword evidence="3" id="KW-1185">Reference proteome</keyword>
<name>A0AA86REN4_9EUKA</name>